<feature type="compositionally biased region" description="Polar residues" evidence="1">
    <location>
        <begin position="33"/>
        <end position="46"/>
    </location>
</feature>
<feature type="region of interest" description="Disordered" evidence="1">
    <location>
        <begin position="1"/>
        <end position="47"/>
    </location>
</feature>
<protein>
    <submittedName>
        <fullName evidence="2">Uncharacterized protein</fullName>
    </submittedName>
</protein>
<feature type="non-terminal residue" evidence="2">
    <location>
        <position position="1"/>
    </location>
</feature>
<dbReference type="AlphaFoldDB" id="A0A392N2F3"/>
<organism evidence="2 3">
    <name type="scientific">Trifolium medium</name>
    <dbReference type="NCBI Taxonomy" id="97028"/>
    <lineage>
        <taxon>Eukaryota</taxon>
        <taxon>Viridiplantae</taxon>
        <taxon>Streptophyta</taxon>
        <taxon>Embryophyta</taxon>
        <taxon>Tracheophyta</taxon>
        <taxon>Spermatophyta</taxon>
        <taxon>Magnoliopsida</taxon>
        <taxon>eudicotyledons</taxon>
        <taxon>Gunneridae</taxon>
        <taxon>Pentapetalae</taxon>
        <taxon>rosids</taxon>
        <taxon>fabids</taxon>
        <taxon>Fabales</taxon>
        <taxon>Fabaceae</taxon>
        <taxon>Papilionoideae</taxon>
        <taxon>50 kb inversion clade</taxon>
        <taxon>NPAAA clade</taxon>
        <taxon>Hologalegina</taxon>
        <taxon>IRL clade</taxon>
        <taxon>Trifolieae</taxon>
        <taxon>Trifolium</taxon>
    </lineage>
</organism>
<evidence type="ECO:0000313" key="3">
    <source>
        <dbReference type="Proteomes" id="UP000265520"/>
    </source>
</evidence>
<name>A0A392N2F3_9FABA</name>
<sequence>TETSPADRTLARPDPSGEKENSDNHNALHTGLSKLQPTKATGSVETAGNHWHKQKVYICDLVAYRPEKTWKEGSIGKGFD</sequence>
<evidence type="ECO:0000256" key="1">
    <source>
        <dbReference type="SAM" id="MobiDB-lite"/>
    </source>
</evidence>
<dbReference type="Proteomes" id="UP000265520">
    <property type="component" value="Unassembled WGS sequence"/>
</dbReference>
<comment type="caution">
    <text evidence="2">The sequence shown here is derived from an EMBL/GenBank/DDBJ whole genome shotgun (WGS) entry which is preliminary data.</text>
</comment>
<feature type="non-terminal residue" evidence="2">
    <location>
        <position position="80"/>
    </location>
</feature>
<reference evidence="2 3" key="1">
    <citation type="journal article" date="2018" name="Front. Plant Sci.">
        <title>Red Clover (Trifolium pratense) and Zigzag Clover (T. medium) - A Picture of Genomic Similarities and Differences.</title>
        <authorList>
            <person name="Dluhosova J."/>
            <person name="Istvanek J."/>
            <person name="Nedelnik J."/>
            <person name="Repkova J."/>
        </authorList>
    </citation>
    <scope>NUCLEOTIDE SEQUENCE [LARGE SCALE GENOMIC DNA]</scope>
    <source>
        <strain evidence="3">cv. 10/8</strain>
        <tissue evidence="2">Leaf</tissue>
    </source>
</reference>
<feature type="compositionally biased region" description="Basic and acidic residues" evidence="1">
    <location>
        <begin position="9"/>
        <end position="23"/>
    </location>
</feature>
<evidence type="ECO:0000313" key="2">
    <source>
        <dbReference type="EMBL" id="MCH93379.1"/>
    </source>
</evidence>
<proteinExistence type="predicted"/>
<dbReference type="EMBL" id="LXQA010024810">
    <property type="protein sequence ID" value="MCH93379.1"/>
    <property type="molecule type" value="Genomic_DNA"/>
</dbReference>
<gene>
    <name evidence="2" type="ORF">A2U01_0014328</name>
</gene>
<accession>A0A392N2F3</accession>
<keyword evidence="3" id="KW-1185">Reference proteome</keyword>